<gene>
    <name evidence="1" type="ORF">H8L32_04750</name>
</gene>
<keyword evidence="2" id="KW-1185">Reference proteome</keyword>
<dbReference type="Pfam" id="PF19531">
    <property type="entry name" value="DUF6058"/>
    <property type="match status" value="1"/>
</dbReference>
<sequence length="233" mass="25349">MSALDLYLKKHYLNKAQFAAACNCTATEIDTLTQAQLLPAPSYVVTKNARIFSAVFGEMDAAGTDAGEYFHPANTVWYNKAQAAIAAHGDQAAQVFRQNFMQEFADAITELNATLWHVQDSFTSDGTAISAGLQTRADFAWQHFLMGTFSLCVANPVSAAAIARKEILQEKLGALTDHGNKLIYSSAEAKDLLPLVDAYAQAAMLFSPAEYPRCSRKRLVDDLRPHLLAAIAA</sequence>
<dbReference type="RefSeq" id="WP_186946013.1">
    <property type="nucleotide sequence ID" value="NZ_JACOGF010000002.1"/>
</dbReference>
<evidence type="ECO:0000313" key="1">
    <source>
        <dbReference type="EMBL" id="MBC3916775.1"/>
    </source>
</evidence>
<reference evidence="1 2" key="1">
    <citation type="submission" date="2020-08" db="EMBL/GenBank/DDBJ databases">
        <title>Novel species isolated from subtropical streams in China.</title>
        <authorList>
            <person name="Lu H."/>
        </authorList>
    </citation>
    <scope>NUCLEOTIDE SEQUENCE [LARGE SCALE GENOMIC DNA]</scope>
    <source>
        <strain evidence="1 2">CY18W</strain>
    </source>
</reference>
<name>A0ABR6ZLK3_9BURK</name>
<dbReference type="EMBL" id="JACOGF010000002">
    <property type="protein sequence ID" value="MBC3916775.1"/>
    <property type="molecule type" value="Genomic_DNA"/>
</dbReference>
<comment type="caution">
    <text evidence="1">The sequence shown here is derived from an EMBL/GenBank/DDBJ whole genome shotgun (WGS) entry which is preliminary data.</text>
</comment>
<accession>A0ABR6ZLK3</accession>
<organism evidence="1 2">
    <name type="scientific">Undibacterium hunanense</name>
    <dbReference type="NCBI Taxonomy" id="2762292"/>
    <lineage>
        <taxon>Bacteria</taxon>
        <taxon>Pseudomonadati</taxon>
        <taxon>Pseudomonadota</taxon>
        <taxon>Betaproteobacteria</taxon>
        <taxon>Burkholderiales</taxon>
        <taxon>Oxalobacteraceae</taxon>
        <taxon>Undibacterium</taxon>
    </lineage>
</organism>
<dbReference type="InterPro" id="IPR045694">
    <property type="entry name" value="DUF6058"/>
</dbReference>
<protein>
    <submittedName>
        <fullName evidence="1">Uncharacterized protein</fullName>
    </submittedName>
</protein>
<evidence type="ECO:0000313" key="2">
    <source>
        <dbReference type="Proteomes" id="UP000650424"/>
    </source>
</evidence>
<proteinExistence type="predicted"/>
<dbReference type="Proteomes" id="UP000650424">
    <property type="component" value="Unassembled WGS sequence"/>
</dbReference>